<gene>
    <name evidence="2" type="ORF">EVAR_62912_1</name>
</gene>
<dbReference type="Proteomes" id="UP000299102">
    <property type="component" value="Unassembled WGS sequence"/>
</dbReference>
<dbReference type="EMBL" id="BGZK01001116">
    <property type="protein sequence ID" value="GBP71666.1"/>
    <property type="molecule type" value="Genomic_DNA"/>
</dbReference>
<evidence type="ECO:0000256" key="1">
    <source>
        <dbReference type="SAM" id="MobiDB-lite"/>
    </source>
</evidence>
<feature type="compositionally biased region" description="Polar residues" evidence="1">
    <location>
        <begin position="66"/>
        <end position="75"/>
    </location>
</feature>
<protein>
    <submittedName>
        <fullName evidence="2">Uncharacterized protein</fullName>
    </submittedName>
</protein>
<sequence length="118" mass="13888">MHTFKRKTRSKLEIHFESAYNAVWRSEKLIYNYLYSFSDERRIRLYTQKAARFSRTHPSGARRPVSTRQRASSLTDDGECIMRAPPKDEPREITRSRFDLFFSGTATSMTLISLAKLF</sequence>
<keyword evidence="3" id="KW-1185">Reference proteome</keyword>
<feature type="region of interest" description="Disordered" evidence="1">
    <location>
        <begin position="53"/>
        <end position="90"/>
    </location>
</feature>
<proteinExistence type="predicted"/>
<comment type="caution">
    <text evidence="2">The sequence shown here is derived from an EMBL/GenBank/DDBJ whole genome shotgun (WGS) entry which is preliminary data.</text>
</comment>
<evidence type="ECO:0000313" key="3">
    <source>
        <dbReference type="Proteomes" id="UP000299102"/>
    </source>
</evidence>
<reference evidence="2 3" key="1">
    <citation type="journal article" date="2019" name="Commun. Biol.">
        <title>The bagworm genome reveals a unique fibroin gene that provides high tensile strength.</title>
        <authorList>
            <person name="Kono N."/>
            <person name="Nakamura H."/>
            <person name="Ohtoshi R."/>
            <person name="Tomita M."/>
            <person name="Numata K."/>
            <person name="Arakawa K."/>
        </authorList>
    </citation>
    <scope>NUCLEOTIDE SEQUENCE [LARGE SCALE GENOMIC DNA]</scope>
</reference>
<dbReference type="AlphaFoldDB" id="A0A4C1Y6Y4"/>
<name>A0A4C1Y6Y4_EUMVA</name>
<accession>A0A4C1Y6Y4</accession>
<evidence type="ECO:0000313" key="2">
    <source>
        <dbReference type="EMBL" id="GBP71666.1"/>
    </source>
</evidence>
<organism evidence="2 3">
    <name type="scientific">Eumeta variegata</name>
    <name type="common">Bagworm moth</name>
    <name type="synonym">Eumeta japonica</name>
    <dbReference type="NCBI Taxonomy" id="151549"/>
    <lineage>
        <taxon>Eukaryota</taxon>
        <taxon>Metazoa</taxon>
        <taxon>Ecdysozoa</taxon>
        <taxon>Arthropoda</taxon>
        <taxon>Hexapoda</taxon>
        <taxon>Insecta</taxon>
        <taxon>Pterygota</taxon>
        <taxon>Neoptera</taxon>
        <taxon>Endopterygota</taxon>
        <taxon>Lepidoptera</taxon>
        <taxon>Glossata</taxon>
        <taxon>Ditrysia</taxon>
        <taxon>Tineoidea</taxon>
        <taxon>Psychidae</taxon>
        <taxon>Oiketicinae</taxon>
        <taxon>Eumeta</taxon>
    </lineage>
</organism>